<gene>
    <name evidence="2" type="ORF">O4328_39375</name>
    <name evidence="3" type="ORF">Q5707_38245</name>
</gene>
<protein>
    <submittedName>
        <fullName evidence="3">Uncharacterized protein</fullName>
    </submittedName>
</protein>
<keyword evidence="1" id="KW-0175">Coiled coil</keyword>
<evidence type="ECO:0000313" key="2">
    <source>
        <dbReference type="EMBL" id="MCZ4589633.1"/>
    </source>
</evidence>
<keyword evidence="4" id="KW-1185">Reference proteome</keyword>
<dbReference type="EMBL" id="CP130954">
    <property type="protein sequence ID" value="WLF51208.1"/>
    <property type="molecule type" value="Genomic_DNA"/>
</dbReference>
<reference evidence="2" key="1">
    <citation type="submission" date="2022-12" db="EMBL/GenBank/DDBJ databases">
        <authorList>
            <person name="Krivoruchko A.V."/>
            <person name="Elkin A."/>
        </authorList>
    </citation>
    <scope>NUCLEOTIDE SEQUENCE</scope>
    <source>
        <strain evidence="2">IEGM 249</strain>
    </source>
</reference>
<dbReference type="RefSeq" id="WP_269592599.1">
    <property type="nucleotide sequence ID" value="NZ_CP130954.1"/>
</dbReference>
<evidence type="ECO:0000256" key="1">
    <source>
        <dbReference type="SAM" id="Coils"/>
    </source>
</evidence>
<dbReference type="Proteomes" id="UP001231166">
    <property type="component" value="Plasmid pRho-VOC14-C342"/>
</dbReference>
<reference evidence="3" key="2">
    <citation type="submission" date="2023-07" db="EMBL/GenBank/DDBJ databases">
        <title>Genomic analysis of Rhodococcus opacus VOC-14 with glycol ethers degradation activity.</title>
        <authorList>
            <person name="Narkevich D.A."/>
            <person name="Hlushen A.M."/>
            <person name="Akhremchuk A.E."/>
            <person name="Sikolenko M.A."/>
            <person name="Valentovich L.N."/>
        </authorList>
    </citation>
    <scope>NUCLEOTIDE SEQUENCE</scope>
    <source>
        <strain evidence="3">VOC-14</strain>
        <plasmid evidence="3">pRho-VOC14-C342</plasmid>
    </source>
</reference>
<dbReference type="Proteomes" id="UP001066327">
    <property type="component" value="Unassembled WGS sequence"/>
</dbReference>
<geneLocation type="plasmid" evidence="3 5">
    <name>pRho-VOC14-C342</name>
</geneLocation>
<evidence type="ECO:0000313" key="5">
    <source>
        <dbReference type="Proteomes" id="UP001231166"/>
    </source>
</evidence>
<keyword evidence="3" id="KW-0614">Plasmid</keyword>
<sequence>MAALVMINAKIDRWEAVIGNAEEQIARLSIERVREIATREHPDSRALHLSLDAEGYLIAGMFAADGRDMIDGTETVDGIEPADDLVEAVLALPRGAVAYDRVADTHLVGLPGGPPRCTACGRTEIEDDSCADDIYGRHRYE</sequence>
<feature type="coiled-coil region" evidence="1">
    <location>
        <begin position="4"/>
        <end position="31"/>
    </location>
</feature>
<proteinExistence type="predicted"/>
<evidence type="ECO:0000313" key="3">
    <source>
        <dbReference type="EMBL" id="WLF51208.1"/>
    </source>
</evidence>
<accession>A0AAX3YPP4</accession>
<dbReference type="AlphaFoldDB" id="A0AAX3YPP4"/>
<dbReference type="EMBL" id="JAPWIS010000034">
    <property type="protein sequence ID" value="MCZ4589633.1"/>
    <property type="molecule type" value="Genomic_DNA"/>
</dbReference>
<evidence type="ECO:0000313" key="4">
    <source>
        <dbReference type="Proteomes" id="UP001066327"/>
    </source>
</evidence>
<name>A0AAX3YPP4_RHOOP</name>
<organism evidence="3 5">
    <name type="scientific">Rhodococcus opacus</name>
    <name type="common">Nocardia opaca</name>
    <dbReference type="NCBI Taxonomy" id="37919"/>
    <lineage>
        <taxon>Bacteria</taxon>
        <taxon>Bacillati</taxon>
        <taxon>Actinomycetota</taxon>
        <taxon>Actinomycetes</taxon>
        <taxon>Mycobacteriales</taxon>
        <taxon>Nocardiaceae</taxon>
        <taxon>Rhodococcus</taxon>
    </lineage>
</organism>